<feature type="transmembrane region" description="Helical" evidence="7">
    <location>
        <begin position="96"/>
        <end position="113"/>
    </location>
</feature>
<comment type="subcellular location">
    <subcellularLocation>
        <location evidence="7">Cell membrane</location>
        <topology evidence="7">Multi-pass membrane protein</topology>
    </subcellularLocation>
</comment>
<dbReference type="PROSITE" id="PS01311">
    <property type="entry name" value="LGT"/>
    <property type="match status" value="1"/>
</dbReference>
<evidence type="ECO:0000256" key="5">
    <source>
        <dbReference type="ARBA" id="ARBA00022989"/>
    </source>
</evidence>
<feature type="binding site" evidence="7">
    <location>
        <position position="139"/>
    </location>
    <ligand>
        <name>a 1,2-diacyl-sn-glycero-3-phospho-(1'-sn-glycerol)</name>
        <dbReference type="ChEBI" id="CHEBI:64716"/>
    </ligand>
</feature>
<dbReference type="GO" id="GO:0005886">
    <property type="term" value="C:plasma membrane"/>
    <property type="evidence" value="ECO:0007669"/>
    <property type="project" value="UniProtKB-SubCell"/>
</dbReference>
<evidence type="ECO:0000256" key="3">
    <source>
        <dbReference type="ARBA" id="ARBA00022679"/>
    </source>
</evidence>
<keyword evidence="2 7" id="KW-1003">Cell membrane</keyword>
<evidence type="ECO:0000256" key="2">
    <source>
        <dbReference type="ARBA" id="ARBA00022475"/>
    </source>
</evidence>
<dbReference type="RefSeq" id="WP_166270670.1">
    <property type="nucleotide sequence ID" value="NZ_CP048029.1"/>
</dbReference>
<organism evidence="8 9">
    <name type="scientific">Caldichromatium japonicum</name>
    <dbReference type="NCBI Taxonomy" id="2699430"/>
    <lineage>
        <taxon>Bacteria</taxon>
        <taxon>Pseudomonadati</taxon>
        <taxon>Pseudomonadota</taxon>
        <taxon>Gammaproteobacteria</taxon>
        <taxon>Chromatiales</taxon>
        <taxon>Chromatiaceae</taxon>
        <taxon>Caldichromatium</taxon>
    </lineage>
</organism>
<dbReference type="GO" id="GO:0008961">
    <property type="term" value="F:phosphatidylglycerol-prolipoprotein diacylglyceryl transferase activity"/>
    <property type="evidence" value="ECO:0007669"/>
    <property type="project" value="UniProtKB-UniRule"/>
</dbReference>
<dbReference type="InterPro" id="IPR001640">
    <property type="entry name" value="Lgt"/>
</dbReference>
<dbReference type="NCBIfam" id="TIGR00544">
    <property type="entry name" value="lgt"/>
    <property type="match status" value="1"/>
</dbReference>
<dbReference type="AlphaFoldDB" id="A0A6G7VDN9"/>
<dbReference type="Pfam" id="PF01790">
    <property type="entry name" value="LGT"/>
    <property type="match status" value="1"/>
</dbReference>
<protein>
    <recommendedName>
        <fullName evidence="7">Phosphatidylglycerol--prolipoprotein diacylglyceryl transferase</fullName>
        <ecNumber evidence="7">2.5.1.145</ecNumber>
    </recommendedName>
</protein>
<keyword evidence="9" id="KW-1185">Reference proteome</keyword>
<dbReference type="HAMAP" id="MF_01147">
    <property type="entry name" value="Lgt"/>
    <property type="match status" value="1"/>
</dbReference>
<dbReference type="EC" id="2.5.1.145" evidence="7"/>
<dbReference type="PANTHER" id="PTHR30589:SF0">
    <property type="entry name" value="PHOSPHATIDYLGLYCEROL--PROLIPOPROTEIN DIACYLGLYCERYL TRANSFERASE"/>
    <property type="match status" value="1"/>
</dbReference>
<evidence type="ECO:0000313" key="9">
    <source>
        <dbReference type="Proteomes" id="UP000502699"/>
    </source>
</evidence>
<feature type="transmembrane region" description="Helical" evidence="7">
    <location>
        <begin position="19"/>
        <end position="36"/>
    </location>
</feature>
<comment type="similarity">
    <text evidence="1 7">Belongs to the Lgt family.</text>
</comment>
<accession>A0A6G7VDN9</accession>
<dbReference type="KEGG" id="cjap:GWK36_07805"/>
<keyword evidence="5 7" id="KW-1133">Transmembrane helix</keyword>
<reference evidence="9" key="1">
    <citation type="submission" date="2020-01" db="EMBL/GenBank/DDBJ databases">
        <title>Caldichromatium gen. nov., sp. nov., a thermophilic purple sulfur bacterium member of the family Chromatiaceae isolated from Nakabusa hot spring, Japan.</title>
        <authorList>
            <person name="Saini M.K."/>
            <person name="Hanada S."/>
            <person name="Tank M."/>
        </authorList>
    </citation>
    <scope>NUCLEOTIDE SEQUENCE [LARGE SCALE GENOMIC DNA]</scope>
    <source>
        <strain evidence="9">No.7</strain>
    </source>
</reference>
<keyword evidence="3 7" id="KW-0808">Transferase</keyword>
<keyword evidence="8" id="KW-0449">Lipoprotein</keyword>
<gene>
    <name evidence="7" type="primary">lgt</name>
    <name evidence="8" type="ORF">GWK36_07805</name>
</gene>
<dbReference type="UniPathway" id="UPA00664"/>
<dbReference type="EMBL" id="CP048029">
    <property type="protein sequence ID" value="QIK37907.1"/>
    <property type="molecule type" value="Genomic_DNA"/>
</dbReference>
<dbReference type="Proteomes" id="UP000502699">
    <property type="component" value="Chromosome"/>
</dbReference>
<comment type="catalytic activity">
    <reaction evidence="7">
        <text>L-cysteinyl-[prolipoprotein] + a 1,2-diacyl-sn-glycero-3-phospho-(1'-sn-glycerol) = an S-1,2-diacyl-sn-glyceryl-L-cysteinyl-[prolipoprotein] + sn-glycerol 1-phosphate + H(+)</text>
        <dbReference type="Rhea" id="RHEA:56712"/>
        <dbReference type="Rhea" id="RHEA-COMP:14679"/>
        <dbReference type="Rhea" id="RHEA-COMP:14680"/>
        <dbReference type="ChEBI" id="CHEBI:15378"/>
        <dbReference type="ChEBI" id="CHEBI:29950"/>
        <dbReference type="ChEBI" id="CHEBI:57685"/>
        <dbReference type="ChEBI" id="CHEBI:64716"/>
        <dbReference type="ChEBI" id="CHEBI:140658"/>
        <dbReference type="EC" id="2.5.1.145"/>
    </reaction>
</comment>
<comment type="function">
    <text evidence="7">Catalyzes the transfer of the diacylglyceryl group from phosphatidylglycerol to the sulfhydryl group of the N-terminal cysteine of a prolipoprotein, the first step in the formation of mature lipoproteins.</text>
</comment>
<keyword evidence="6 7" id="KW-0472">Membrane</keyword>
<keyword evidence="4 7" id="KW-0812">Transmembrane</keyword>
<name>A0A6G7VDN9_9GAMM</name>
<evidence type="ECO:0000313" key="8">
    <source>
        <dbReference type="EMBL" id="QIK37907.1"/>
    </source>
</evidence>
<dbReference type="PANTHER" id="PTHR30589">
    <property type="entry name" value="PROLIPOPROTEIN DIACYLGLYCERYL TRANSFERASE"/>
    <property type="match status" value="1"/>
</dbReference>
<dbReference type="GO" id="GO:0042158">
    <property type="term" value="P:lipoprotein biosynthetic process"/>
    <property type="evidence" value="ECO:0007669"/>
    <property type="project" value="UniProtKB-UniRule"/>
</dbReference>
<feature type="transmembrane region" description="Helical" evidence="7">
    <location>
        <begin position="242"/>
        <end position="270"/>
    </location>
</feature>
<evidence type="ECO:0000256" key="1">
    <source>
        <dbReference type="ARBA" id="ARBA00007150"/>
    </source>
</evidence>
<feature type="transmembrane region" description="Helical" evidence="7">
    <location>
        <begin position="56"/>
        <end position="76"/>
    </location>
</feature>
<proteinExistence type="inferred from homology"/>
<feature type="transmembrane region" description="Helical" evidence="7">
    <location>
        <begin position="213"/>
        <end position="230"/>
    </location>
</feature>
<evidence type="ECO:0000256" key="4">
    <source>
        <dbReference type="ARBA" id="ARBA00022692"/>
    </source>
</evidence>
<evidence type="ECO:0000256" key="7">
    <source>
        <dbReference type="HAMAP-Rule" id="MF_01147"/>
    </source>
</evidence>
<comment type="pathway">
    <text evidence="7">Protein modification; lipoprotein biosynthesis (diacylglyceryl transfer).</text>
</comment>
<sequence>MLVYPDIHPIALSLGPLKIHWYGLMYLIGFIAAWMLGRWRARRPDLGWTPEMVDDLIFYGVIGVVVGGRLGYMLFYGLDQLLANPINLLKVWEGGMSFHGGLLGVMVAAYLLARRYRLGFFQVSDFLAPLVPPGLFAGRIGNFINGELWGHRTQVPWGVQLPCDRFAQQCLDQAPGTTLSPAVHPSQLYEAVLEGMALFILLWLFARRPRPTMAISGLFLLAYGVFRVLVEFVRTPDAHIGYLAFGWLTMGQVLSLPMIVGGLLLMALAYRRQVMSLRRST</sequence>
<evidence type="ECO:0000256" key="6">
    <source>
        <dbReference type="ARBA" id="ARBA00023136"/>
    </source>
</evidence>